<dbReference type="Gene3D" id="2.160.10.10">
    <property type="entry name" value="Hexapeptide repeat proteins"/>
    <property type="match status" value="1"/>
</dbReference>
<dbReference type="SUPFAM" id="SSF51161">
    <property type="entry name" value="Trimeric LpxA-like enzymes"/>
    <property type="match status" value="1"/>
</dbReference>
<keyword evidence="4" id="KW-1185">Reference proteome</keyword>
<organism evidence="3 4">
    <name type="scientific">Enterocloster hominis</name>
    <name type="common">ex Hitch et al. 2024</name>
    <dbReference type="NCBI Taxonomy" id="1917870"/>
    <lineage>
        <taxon>Bacteria</taxon>
        <taxon>Bacillati</taxon>
        <taxon>Bacillota</taxon>
        <taxon>Clostridia</taxon>
        <taxon>Lachnospirales</taxon>
        <taxon>Lachnospiraceae</taxon>
        <taxon>Enterocloster</taxon>
    </lineage>
</organism>
<dbReference type="RefSeq" id="WP_150846486.1">
    <property type="nucleotide sequence ID" value="NZ_JBBMFM010000018.1"/>
</dbReference>
<proteinExistence type="inferred from homology"/>
<evidence type="ECO:0000313" key="3">
    <source>
        <dbReference type="EMBL" id="MEQ2424753.1"/>
    </source>
</evidence>
<dbReference type="PANTHER" id="PTHR23416">
    <property type="entry name" value="SIALIC ACID SYNTHASE-RELATED"/>
    <property type="match status" value="1"/>
</dbReference>
<dbReference type="GO" id="GO:0016746">
    <property type="term" value="F:acyltransferase activity"/>
    <property type="evidence" value="ECO:0007669"/>
    <property type="project" value="UniProtKB-KW"/>
</dbReference>
<dbReference type="InterPro" id="IPR001451">
    <property type="entry name" value="Hexapep"/>
</dbReference>
<keyword evidence="2 3" id="KW-0808">Transferase</keyword>
<evidence type="ECO:0000256" key="2">
    <source>
        <dbReference type="ARBA" id="ARBA00022679"/>
    </source>
</evidence>
<keyword evidence="3" id="KW-0012">Acyltransferase</keyword>
<dbReference type="EMBL" id="JBBMFM010000018">
    <property type="protein sequence ID" value="MEQ2424753.1"/>
    <property type="molecule type" value="Genomic_DNA"/>
</dbReference>
<sequence>MNTDENERKNILDELLPTRGEGAYLQGPIYFDYGIHTSLGKSFYVNSNFTVLDVCRVTIGDNVFIGPNVSIFTPIHPLRWQDRNMYVSEKGTMTNKEYGAPVTIGDNCWIAGNVTILAGSKIGSGCVIGAGSVVSGEIPDHSVAYGVPCRVARAVTNLDGLEYHRELF</sequence>
<reference evidence="3 4" key="1">
    <citation type="submission" date="2024-03" db="EMBL/GenBank/DDBJ databases">
        <title>Human intestinal bacterial collection.</title>
        <authorList>
            <person name="Pauvert C."/>
            <person name="Hitch T.C.A."/>
            <person name="Clavel T."/>
        </authorList>
    </citation>
    <scope>NUCLEOTIDE SEQUENCE [LARGE SCALE GENOMIC DNA]</scope>
    <source>
        <strain evidence="3 4">CLA-SR-H021</strain>
    </source>
</reference>
<dbReference type="Pfam" id="PF14602">
    <property type="entry name" value="Hexapep_2"/>
    <property type="match status" value="1"/>
</dbReference>
<comment type="caution">
    <text evidence="3">The sequence shown here is derived from an EMBL/GenBank/DDBJ whole genome shotgun (WGS) entry which is preliminary data.</text>
</comment>
<accession>A0ABV1D2Y4</accession>
<gene>
    <name evidence="3" type="ORF">WMQ36_07190</name>
</gene>
<name>A0ABV1D2Y4_9FIRM</name>
<dbReference type="InterPro" id="IPR011004">
    <property type="entry name" value="Trimer_LpxA-like_sf"/>
</dbReference>
<dbReference type="EC" id="2.3.1.-" evidence="3"/>
<evidence type="ECO:0000313" key="4">
    <source>
        <dbReference type="Proteomes" id="UP001454086"/>
    </source>
</evidence>
<dbReference type="InterPro" id="IPR051159">
    <property type="entry name" value="Hexapeptide_acetyltransf"/>
</dbReference>
<dbReference type="PANTHER" id="PTHR23416:SF23">
    <property type="entry name" value="ACETYLTRANSFERASE C18B11.09C-RELATED"/>
    <property type="match status" value="1"/>
</dbReference>
<dbReference type="CDD" id="cd03357">
    <property type="entry name" value="LbH_MAT_GAT"/>
    <property type="match status" value="1"/>
</dbReference>
<protein>
    <submittedName>
        <fullName evidence="3">Sugar O-acetyltransferase</fullName>
        <ecNumber evidence="3">2.3.1.-</ecNumber>
    </submittedName>
</protein>
<evidence type="ECO:0000256" key="1">
    <source>
        <dbReference type="ARBA" id="ARBA00007274"/>
    </source>
</evidence>
<comment type="similarity">
    <text evidence="1">Belongs to the transferase hexapeptide repeat family.</text>
</comment>
<dbReference type="Proteomes" id="UP001454086">
    <property type="component" value="Unassembled WGS sequence"/>
</dbReference>
<dbReference type="Pfam" id="PF00132">
    <property type="entry name" value="Hexapep"/>
    <property type="match status" value="1"/>
</dbReference>